<accession>A0AAN6M453</accession>
<evidence type="ECO:0000313" key="1">
    <source>
        <dbReference type="EMBL" id="KAK3215463.1"/>
    </source>
</evidence>
<sequence length="117" mass="13371">MTLYGDTNPSETAPLDMVLPHSLHSLTINDDLWENPLAHEWFPDAFFTQIGDFLTESEEGGRRRLEDVTVDMGTNGYVLTHEGEYVDEGMGDEDFEMIEKGWEKMTSARVEVVWVEV</sequence>
<protein>
    <submittedName>
        <fullName evidence="1">Uncharacterized protein</fullName>
    </submittedName>
</protein>
<dbReference type="AlphaFoldDB" id="A0AAN6M453"/>
<evidence type="ECO:0000313" key="2">
    <source>
        <dbReference type="Proteomes" id="UP001280581"/>
    </source>
</evidence>
<comment type="caution">
    <text evidence="1">The sequence shown here is derived from an EMBL/GenBank/DDBJ whole genome shotgun (WGS) entry which is preliminary data.</text>
</comment>
<reference evidence="1 2" key="1">
    <citation type="submission" date="2021-02" db="EMBL/GenBank/DDBJ databases">
        <title>Genome assembly of Pseudopithomyces chartarum.</title>
        <authorList>
            <person name="Jauregui R."/>
            <person name="Singh J."/>
            <person name="Voisey C."/>
        </authorList>
    </citation>
    <scope>NUCLEOTIDE SEQUENCE [LARGE SCALE GENOMIC DNA]</scope>
    <source>
        <strain evidence="1 2">AGR01</strain>
    </source>
</reference>
<dbReference type="Proteomes" id="UP001280581">
    <property type="component" value="Unassembled WGS sequence"/>
</dbReference>
<organism evidence="1 2">
    <name type="scientific">Pseudopithomyces chartarum</name>
    <dbReference type="NCBI Taxonomy" id="1892770"/>
    <lineage>
        <taxon>Eukaryota</taxon>
        <taxon>Fungi</taxon>
        <taxon>Dikarya</taxon>
        <taxon>Ascomycota</taxon>
        <taxon>Pezizomycotina</taxon>
        <taxon>Dothideomycetes</taxon>
        <taxon>Pleosporomycetidae</taxon>
        <taxon>Pleosporales</taxon>
        <taxon>Massarineae</taxon>
        <taxon>Didymosphaeriaceae</taxon>
        <taxon>Pseudopithomyces</taxon>
    </lineage>
</organism>
<dbReference type="EMBL" id="WVTA01000002">
    <property type="protein sequence ID" value="KAK3215463.1"/>
    <property type="molecule type" value="Genomic_DNA"/>
</dbReference>
<gene>
    <name evidence="1" type="ORF">GRF29_8g52031</name>
</gene>
<proteinExistence type="predicted"/>
<name>A0AAN6M453_9PLEO</name>
<keyword evidence="2" id="KW-1185">Reference proteome</keyword>